<evidence type="ECO:0000313" key="1">
    <source>
        <dbReference type="EMBL" id="QBI19350.1"/>
    </source>
</evidence>
<dbReference type="EMBL" id="CP036402">
    <property type="protein sequence ID" value="QBI19350.1"/>
    <property type="molecule type" value="Genomic_DNA"/>
</dbReference>
<proteinExistence type="predicted"/>
<sequence length="374" mass="42113">MPDERPLTEYQFTAGQPRDFEPLIALLDPSDVVLQGQYGADGRTILSSRPASQKKVEWQDETLLLPRATLSDAMTDAQETMDLGSNDERQRFQTGDVVMIDDEKLRVTGYNDSDGVLDVARGVMSTTASTHDAGDDVTGLGAMLPEGSDPQENRALDRTDRHNFTQIFGPTLVKVSGTKMVTQRWGVASEYNHQAERRTREQFVAREQALIYGTRFNDESAERRAMGGLTFYITENVDSSTSDLDYSSIRDQLQTIYEKGGSADRLLCSIAQKAVIDDFDNNQIRLQRVDNGRGEMVDVLFTSYGDVTVVKSREVKDKDVFLYNRDQAIQRPLRPMQFVPRSTVGDYTSGFLVSERSLEFRRDRHAARFNSLTV</sequence>
<dbReference type="AlphaFoldDB" id="A0A411YDU8"/>
<dbReference type="Proteomes" id="UP000291469">
    <property type="component" value="Chromosome"/>
</dbReference>
<dbReference type="Pfam" id="PF17236">
    <property type="entry name" value="SU10_MCP"/>
    <property type="match status" value="1"/>
</dbReference>
<organism evidence="1 2">
    <name type="scientific">Egibacter rhizosphaerae</name>
    <dbReference type="NCBI Taxonomy" id="1670831"/>
    <lineage>
        <taxon>Bacteria</taxon>
        <taxon>Bacillati</taxon>
        <taxon>Actinomycetota</taxon>
        <taxon>Nitriliruptoria</taxon>
        <taxon>Egibacterales</taxon>
        <taxon>Egibacteraceae</taxon>
        <taxon>Egibacter</taxon>
    </lineage>
</organism>
<protein>
    <submittedName>
        <fullName evidence="1">Uncharacterized protein</fullName>
    </submittedName>
</protein>
<dbReference type="KEGG" id="erz:ER308_07190"/>
<keyword evidence="2" id="KW-1185">Reference proteome</keyword>
<dbReference type="InterPro" id="IPR035198">
    <property type="entry name" value="SU10_MCP"/>
</dbReference>
<accession>A0A411YDU8</accession>
<evidence type="ECO:0000313" key="2">
    <source>
        <dbReference type="Proteomes" id="UP000291469"/>
    </source>
</evidence>
<dbReference type="RefSeq" id="WP_131154347.1">
    <property type="nucleotide sequence ID" value="NZ_CP036402.1"/>
</dbReference>
<gene>
    <name evidence="1" type="ORF">ER308_07190</name>
</gene>
<dbReference type="OrthoDB" id="2557250at2"/>
<reference evidence="1 2" key="1">
    <citation type="submission" date="2019-01" db="EMBL/GenBank/DDBJ databases">
        <title>Egibacter rhizosphaerae EGI 80759T.</title>
        <authorList>
            <person name="Chen D.-D."/>
            <person name="Tian Y."/>
            <person name="Jiao J.-Y."/>
            <person name="Zhang X.-T."/>
            <person name="Zhang Y.-G."/>
            <person name="Zhang Y."/>
            <person name="Xiao M."/>
            <person name="Shu W.-S."/>
            <person name="Li W.-J."/>
        </authorList>
    </citation>
    <scope>NUCLEOTIDE SEQUENCE [LARGE SCALE GENOMIC DNA]</scope>
    <source>
        <strain evidence="1 2">EGI 80759</strain>
    </source>
</reference>
<name>A0A411YDU8_9ACTN</name>